<dbReference type="InterPro" id="IPR036152">
    <property type="entry name" value="Asp/glu_Ase-like_sf"/>
</dbReference>
<evidence type="ECO:0000259" key="9">
    <source>
        <dbReference type="Pfam" id="PF00710"/>
    </source>
</evidence>
<sequence>MQPGDRVRVERGGVTNEGVLLPSTTRDHLVVKLDGGYNVGVDREAADVEVVESGVREVDPAAETDDDGDATSEITFDEDLPTVSLISTGGTIASTVDYRTGAVTAQFDAEDVLRAVPELAGRANYRGRVVANILSENMEPSIWRDLAAAVAEEVEAGADGVVVMHGTDTMQYSASALSFMLDSPVPVVFTGSQRSADRPSSDNVMNAVCAVEAAKADHAETLVCMHAGPSDDACALHRGTRVRKNHTSRRDAFETVGAAPLGVIDYGAAAEAGADGDAADAAIEWNREPLPRGDDEGTVGVESDLDGDVELVKFTPGMDPAAWDYLDGKDGVVVEGTGLGHVHTDLIPRIEELVEGGTVVAMTSQCLAGRVCDRVYDTGRDLLDAGVVEAGDTLPGTAKVKLMWALANRSDPAEAMGRDLAGELTEESRPWR</sequence>
<dbReference type="InterPro" id="IPR040919">
    <property type="entry name" value="Asparaginase_C"/>
</dbReference>
<dbReference type="InterPro" id="IPR027475">
    <property type="entry name" value="Asparaginase/glutaminase_AS2"/>
</dbReference>
<feature type="active site" evidence="5">
    <location>
        <position position="244"/>
    </location>
</feature>
<feature type="active site" evidence="5 7">
    <location>
        <position position="167"/>
    </location>
</feature>
<dbReference type="Pfam" id="PF18195">
    <property type="entry name" value="GatD_N"/>
    <property type="match status" value="1"/>
</dbReference>
<dbReference type="Gene3D" id="3.40.50.40">
    <property type="match status" value="1"/>
</dbReference>
<evidence type="ECO:0000313" key="12">
    <source>
        <dbReference type="EMBL" id="QKG92958.1"/>
    </source>
</evidence>
<dbReference type="PROSITE" id="PS00917">
    <property type="entry name" value="ASN_GLN_ASE_2"/>
    <property type="match status" value="1"/>
</dbReference>
<dbReference type="PROSITE" id="PS00144">
    <property type="entry name" value="ASN_GLN_ASE_1"/>
    <property type="match status" value="1"/>
</dbReference>
<dbReference type="Gene3D" id="2.30.30.520">
    <property type="match status" value="1"/>
</dbReference>
<feature type="active site" evidence="5 6">
    <location>
        <position position="91"/>
    </location>
</feature>
<evidence type="ECO:0000256" key="8">
    <source>
        <dbReference type="RuleBase" id="RU004457"/>
    </source>
</evidence>
<protein>
    <recommendedName>
        <fullName evidence="5 8">Glutamyl-tRNA(Gln) amidotransferase subunit D</fullName>
        <shortName evidence="5">Glu-ADT subunit D</shortName>
        <ecNumber evidence="5 8">6.3.5.-</ecNumber>
    </recommendedName>
</protein>
<dbReference type="GO" id="GO:0005524">
    <property type="term" value="F:ATP binding"/>
    <property type="evidence" value="ECO:0007669"/>
    <property type="project" value="UniProtKB-KW"/>
</dbReference>
<feature type="domain" description="L-asparaginase N-terminal" evidence="9">
    <location>
        <begin position="83"/>
        <end position="265"/>
    </location>
</feature>
<dbReference type="PRINTS" id="PR00139">
    <property type="entry name" value="ASNGLNASE"/>
</dbReference>
<evidence type="ECO:0000256" key="2">
    <source>
        <dbReference type="ARBA" id="ARBA00022741"/>
    </source>
</evidence>
<evidence type="ECO:0000256" key="1">
    <source>
        <dbReference type="ARBA" id="ARBA00022598"/>
    </source>
</evidence>
<dbReference type="Proteomes" id="UP000505020">
    <property type="component" value="Chromosome"/>
</dbReference>
<proteinExistence type="inferred from homology"/>
<feature type="domain" description="GatD N-terminal" evidence="11">
    <location>
        <begin position="1"/>
        <end position="51"/>
    </location>
</feature>
<keyword evidence="3 5" id="KW-0067">ATP-binding</keyword>
<gene>
    <name evidence="5 12" type="primary">gatD</name>
    <name evidence="12" type="ORF">HPS36_08840</name>
</gene>
<dbReference type="GO" id="GO:0016740">
    <property type="term" value="F:transferase activity"/>
    <property type="evidence" value="ECO:0007669"/>
    <property type="project" value="UniProtKB-KW"/>
</dbReference>
<organism evidence="12 13">
    <name type="scientific">Halorubrum salinarum</name>
    <dbReference type="NCBI Taxonomy" id="2739057"/>
    <lineage>
        <taxon>Archaea</taxon>
        <taxon>Methanobacteriati</taxon>
        <taxon>Methanobacteriota</taxon>
        <taxon>Stenosarchaea group</taxon>
        <taxon>Halobacteria</taxon>
        <taxon>Halobacteriales</taxon>
        <taxon>Haloferacaceae</taxon>
        <taxon>Halorubrum</taxon>
    </lineage>
</organism>
<dbReference type="PIRSF" id="PIRSF500175">
    <property type="entry name" value="Glu_ADT_D"/>
    <property type="match status" value="1"/>
</dbReference>
<dbReference type="Pfam" id="PF17763">
    <property type="entry name" value="Asparaginase_C"/>
    <property type="match status" value="1"/>
</dbReference>
<dbReference type="CDD" id="cd08962">
    <property type="entry name" value="GatD"/>
    <property type="match status" value="1"/>
</dbReference>
<evidence type="ECO:0000256" key="4">
    <source>
        <dbReference type="ARBA" id="ARBA00022917"/>
    </source>
</evidence>
<dbReference type="SUPFAM" id="SSF53774">
    <property type="entry name" value="Glutaminase/Asparaginase"/>
    <property type="match status" value="1"/>
</dbReference>
<keyword evidence="1 5" id="KW-0436">Ligase</keyword>
<keyword evidence="13" id="KW-1185">Reference proteome</keyword>
<dbReference type="InterPro" id="IPR027473">
    <property type="entry name" value="L-asparaginase_C"/>
</dbReference>
<dbReference type="Gene3D" id="3.40.50.1170">
    <property type="entry name" value="L-asparaginase, N-terminal domain"/>
    <property type="match status" value="1"/>
</dbReference>
<evidence type="ECO:0000313" key="13">
    <source>
        <dbReference type="Proteomes" id="UP000505020"/>
    </source>
</evidence>
<dbReference type="EC" id="6.3.5.-" evidence="5 8"/>
<keyword evidence="12" id="KW-0808">Transferase</keyword>
<dbReference type="PROSITE" id="PS51732">
    <property type="entry name" value="ASN_GLN_ASE_3"/>
    <property type="match status" value="1"/>
</dbReference>
<comment type="subunit">
    <text evidence="5 8">Heterodimer of GatD and GatE.</text>
</comment>
<dbReference type="NCBIfam" id="TIGR00519">
    <property type="entry name" value="asnASE_I"/>
    <property type="match status" value="1"/>
</dbReference>
<comment type="function">
    <text evidence="5 8">Allows the formation of correctly charged Gln-tRNA(Gln) through the transamidation of misacylated Glu-tRNA(Gln) in organisms which lack glutaminyl-tRNA synthetase. The reaction takes place in the presence of glutamine and ATP through an activated gamma-phospho-Glu-tRNA(Gln). The GatDE system is specific for glutamate and does not act on aspartate.</text>
</comment>
<feature type="active site" evidence="5">
    <location>
        <position position="168"/>
    </location>
</feature>
<dbReference type="PIRSF" id="PIRSF001220">
    <property type="entry name" value="L-ASNase_gatD"/>
    <property type="match status" value="1"/>
</dbReference>
<comment type="catalytic activity">
    <reaction evidence="5 8">
        <text>L-glutamyl-tRNA(Gln) + L-glutamine + ATP + H2O = L-glutaminyl-tRNA(Gln) + L-glutamate + ADP + phosphate + H(+)</text>
        <dbReference type="Rhea" id="RHEA:17521"/>
        <dbReference type="Rhea" id="RHEA-COMP:9681"/>
        <dbReference type="Rhea" id="RHEA-COMP:9684"/>
        <dbReference type="ChEBI" id="CHEBI:15377"/>
        <dbReference type="ChEBI" id="CHEBI:15378"/>
        <dbReference type="ChEBI" id="CHEBI:29985"/>
        <dbReference type="ChEBI" id="CHEBI:30616"/>
        <dbReference type="ChEBI" id="CHEBI:43474"/>
        <dbReference type="ChEBI" id="CHEBI:58359"/>
        <dbReference type="ChEBI" id="CHEBI:78520"/>
        <dbReference type="ChEBI" id="CHEBI:78521"/>
        <dbReference type="ChEBI" id="CHEBI:456216"/>
    </reaction>
</comment>
<dbReference type="SFLD" id="SFLDS00057">
    <property type="entry name" value="Glutaminase/Asparaginase"/>
    <property type="match status" value="1"/>
</dbReference>
<dbReference type="InterPro" id="IPR006034">
    <property type="entry name" value="Asparaginase/glutaminase-like"/>
</dbReference>
<dbReference type="InterPro" id="IPR006033">
    <property type="entry name" value="AsnA_fam"/>
</dbReference>
<keyword evidence="2 5" id="KW-0547">Nucleotide-binding</keyword>
<comment type="similarity">
    <text evidence="5 8">Belongs to the asparaginase 1 family. GatD subfamily.</text>
</comment>
<dbReference type="SMART" id="SM00870">
    <property type="entry name" value="Asparaginase"/>
    <property type="match status" value="1"/>
</dbReference>
<evidence type="ECO:0000259" key="11">
    <source>
        <dbReference type="Pfam" id="PF18195"/>
    </source>
</evidence>
<dbReference type="GO" id="GO:0050567">
    <property type="term" value="F:glutaminyl-tRNA synthase (glutamine-hydrolyzing) activity"/>
    <property type="evidence" value="ECO:0007669"/>
    <property type="project" value="UniProtKB-UniRule"/>
</dbReference>
<dbReference type="RefSeq" id="WP_173229863.1">
    <property type="nucleotide sequence ID" value="NZ_CP053941.1"/>
</dbReference>
<dbReference type="AlphaFoldDB" id="A0A7D4C5Q9"/>
<dbReference type="InterPro" id="IPR011878">
    <property type="entry name" value="GatD"/>
</dbReference>
<reference evidence="12 13" key="1">
    <citation type="submission" date="2020-05" db="EMBL/GenBank/DDBJ databases">
        <title>Halorubrum RHB-C sp.nov., an extremely halophilic archaeon isolated from solar salt farm.</title>
        <authorList>
            <person name="Ho H."/>
            <person name="Danganan R.E."/>
            <person name="Dedeles G.R."/>
            <person name="Kim S.-G."/>
        </authorList>
    </citation>
    <scope>NUCLEOTIDE SEQUENCE [LARGE SCALE GENOMIC DNA]</scope>
    <source>
        <strain evidence="12 13">RHB-C</strain>
    </source>
</reference>
<dbReference type="InterPro" id="IPR020827">
    <property type="entry name" value="Asparaginase/glutaminase_AS1"/>
</dbReference>
<accession>A0A7D4C5Q9</accession>
<dbReference type="GeneID" id="55595104"/>
<dbReference type="GO" id="GO:0006520">
    <property type="term" value="P:amino acid metabolic process"/>
    <property type="evidence" value="ECO:0007669"/>
    <property type="project" value="InterPro"/>
</dbReference>
<dbReference type="EMBL" id="CP053941">
    <property type="protein sequence ID" value="QKG92958.1"/>
    <property type="molecule type" value="Genomic_DNA"/>
</dbReference>
<evidence type="ECO:0000256" key="3">
    <source>
        <dbReference type="ARBA" id="ARBA00022840"/>
    </source>
</evidence>
<dbReference type="PANTHER" id="PTHR11707">
    <property type="entry name" value="L-ASPARAGINASE"/>
    <property type="match status" value="1"/>
</dbReference>
<dbReference type="GO" id="GO:0006450">
    <property type="term" value="P:regulation of translational fidelity"/>
    <property type="evidence" value="ECO:0007669"/>
    <property type="project" value="InterPro"/>
</dbReference>
<evidence type="ECO:0000256" key="6">
    <source>
        <dbReference type="PROSITE-ProRule" id="PRU10099"/>
    </source>
</evidence>
<evidence type="ECO:0000256" key="5">
    <source>
        <dbReference type="HAMAP-Rule" id="MF_00586"/>
    </source>
</evidence>
<dbReference type="GO" id="GO:0006412">
    <property type="term" value="P:translation"/>
    <property type="evidence" value="ECO:0007669"/>
    <property type="project" value="UniProtKB-UniRule"/>
</dbReference>
<dbReference type="NCBIfam" id="NF003217">
    <property type="entry name" value="PRK04183.1"/>
    <property type="match status" value="1"/>
</dbReference>
<feature type="domain" description="Asparaginase/glutaminase C-terminal" evidence="10">
    <location>
        <begin position="308"/>
        <end position="414"/>
    </location>
</feature>
<name>A0A7D4C5Q9_9EURY</name>
<dbReference type="InterPro" id="IPR027474">
    <property type="entry name" value="L-asparaginase_N"/>
</dbReference>
<dbReference type="SUPFAM" id="SSF141300">
    <property type="entry name" value="GatD N-terminal domain-like"/>
    <property type="match status" value="1"/>
</dbReference>
<dbReference type="InterPro" id="IPR040918">
    <property type="entry name" value="GatD_N"/>
</dbReference>
<dbReference type="InterPro" id="IPR037222">
    <property type="entry name" value="GatD_N_sf"/>
</dbReference>
<dbReference type="Pfam" id="PF00710">
    <property type="entry name" value="Asparaginase"/>
    <property type="match status" value="1"/>
</dbReference>
<dbReference type="InterPro" id="IPR037152">
    <property type="entry name" value="L-asparaginase_N_sf"/>
</dbReference>
<dbReference type="GO" id="GO:0004067">
    <property type="term" value="F:asparaginase activity"/>
    <property type="evidence" value="ECO:0007669"/>
    <property type="project" value="UniProtKB-UniRule"/>
</dbReference>
<keyword evidence="4 5" id="KW-0648">Protein biosynthesis</keyword>
<dbReference type="PANTHER" id="PTHR11707:SF28">
    <property type="entry name" value="60 KDA LYSOPHOSPHOLIPASE"/>
    <property type="match status" value="1"/>
</dbReference>
<dbReference type="NCBIfam" id="TIGR02153">
    <property type="entry name" value="gatD_arch"/>
    <property type="match status" value="1"/>
</dbReference>
<dbReference type="HAMAP" id="MF_00586">
    <property type="entry name" value="GatD"/>
    <property type="match status" value="1"/>
</dbReference>
<evidence type="ECO:0000259" key="10">
    <source>
        <dbReference type="Pfam" id="PF17763"/>
    </source>
</evidence>
<dbReference type="KEGG" id="hsai:HPS36_08840"/>
<evidence type="ECO:0000256" key="7">
    <source>
        <dbReference type="PROSITE-ProRule" id="PRU10100"/>
    </source>
</evidence>